<feature type="transmembrane region" description="Helical" evidence="13">
    <location>
        <begin position="163"/>
        <end position="190"/>
    </location>
</feature>
<dbReference type="Gene3D" id="3.40.50.80">
    <property type="entry name" value="Nucleotide-binding domain of ferredoxin-NADP reductase (FNR) module"/>
    <property type="match status" value="1"/>
</dbReference>
<dbReference type="PANTHER" id="PTHR32361">
    <property type="entry name" value="FERRIC/CUPRIC REDUCTASE TRANSMEMBRANE COMPONENT"/>
    <property type="match status" value="1"/>
</dbReference>
<evidence type="ECO:0000256" key="11">
    <source>
        <dbReference type="ARBA" id="ARBA00023136"/>
    </source>
</evidence>
<evidence type="ECO:0000256" key="3">
    <source>
        <dbReference type="ARBA" id="ARBA00022448"/>
    </source>
</evidence>
<evidence type="ECO:0000256" key="10">
    <source>
        <dbReference type="ARBA" id="ARBA00023065"/>
    </source>
</evidence>
<dbReference type="Pfam" id="PF08030">
    <property type="entry name" value="NAD_binding_6"/>
    <property type="match status" value="1"/>
</dbReference>
<dbReference type="GO" id="GO:0005886">
    <property type="term" value="C:plasma membrane"/>
    <property type="evidence" value="ECO:0007669"/>
    <property type="project" value="TreeGrafter"/>
</dbReference>
<comment type="similarity">
    <text evidence="2">Belongs to the ferric reductase (FRE) family.</text>
</comment>
<keyword evidence="7" id="KW-0249">Electron transport</keyword>
<evidence type="ECO:0000256" key="4">
    <source>
        <dbReference type="ARBA" id="ARBA00022630"/>
    </source>
</evidence>
<keyword evidence="4" id="KW-0285">Flavoprotein</keyword>
<dbReference type="AlphaFoldDB" id="A0A9P8AK78"/>
<dbReference type="GO" id="GO:0006826">
    <property type="term" value="P:iron ion transport"/>
    <property type="evidence" value="ECO:0007669"/>
    <property type="project" value="TreeGrafter"/>
</dbReference>
<feature type="transmembrane region" description="Helical" evidence="13">
    <location>
        <begin position="242"/>
        <end position="262"/>
    </location>
</feature>
<comment type="subcellular location">
    <subcellularLocation>
        <location evidence="1">Membrane</location>
        <topology evidence="1">Multi-pass membrane protein</topology>
    </subcellularLocation>
</comment>
<evidence type="ECO:0000256" key="13">
    <source>
        <dbReference type="SAM" id="Phobius"/>
    </source>
</evidence>
<evidence type="ECO:0000256" key="8">
    <source>
        <dbReference type="ARBA" id="ARBA00022989"/>
    </source>
</evidence>
<keyword evidence="3" id="KW-0813">Transport</keyword>
<sequence length="698" mass="78538">MKVSVPLWASMMMLMASTTVFASGSANDIVKGKGYATTYACNTQLKKAGKFCKGISTYSCWCSNEVAMASMAGCFNLFDRMTPEAVTKLDFLCRLWGGVNTTLTYDQFVKSYDYYLENAKFPSEIPGYNKLVITKIPLKVNVTAAKFYDQGATKLGSMYDDSLWYGAGLLGYWAAILMLATLVNWSYIIFPRMFKGFNGSISNWFRRHFVLASTFGQRNSTAYSFMNVKFASGLVPLRWESLVLLVFVILTAGFSGAGVHAIKNDPLFSKEFAISHYVADRTGTILMYLVPLMILFAGRNNFLQWMTGWHYDTFIMFHRWISRVAFLLIVAHAGAYSYFFDNRYAMNMEENYMIWGAVSTVAGGLLLLQGMLYLRRNAYEWFHFIHIVLAVVFIMGAWIHIDYPGYGAFAYPCVAIWGCDWVVRIVRCIGFGFPKAKMSIVADDLIKVEVKAPCWWRATASAGSHAFIYFLTPVAFMQSHPLSTMVSPHDPSNIVMYVKVKSGLTKTIYKKLLNNGNSMVMRVTLEGPYGHGASIAMHDTVAFIASGVGIPGIYAELYDAACKSRFADRKLNLYWIINNTGYIQALNEELDKLKEFSNVSITVYVTSGRSKAINEKVNDDKDDSEISLEFSMNSSYAIMYDRPDIGAIVRREITQCNKAVAFVSCSNHGMSDLLRKSIQTSLETGKRVDYFDELQVWA</sequence>
<feature type="signal peptide" evidence="14">
    <location>
        <begin position="1"/>
        <end position="22"/>
    </location>
</feature>
<keyword evidence="8 13" id="KW-1133">Transmembrane helix</keyword>
<keyword evidence="17" id="KW-1185">Reference proteome</keyword>
<feature type="transmembrane region" description="Helical" evidence="13">
    <location>
        <begin position="352"/>
        <end position="374"/>
    </location>
</feature>
<feature type="chain" id="PRO_5040399432" description="FAD-binding FR-type domain-containing protein" evidence="14">
    <location>
        <begin position="23"/>
        <end position="698"/>
    </location>
</feature>
<dbReference type="InterPro" id="IPR013130">
    <property type="entry name" value="Fe3_Rdtase_TM_dom"/>
</dbReference>
<evidence type="ECO:0000256" key="12">
    <source>
        <dbReference type="ARBA" id="ARBA00023180"/>
    </source>
</evidence>
<dbReference type="GeneID" id="66117348"/>
<keyword evidence="9" id="KW-0560">Oxidoreductase</keyword>
<dbReference type="Pfam" id="PF01794">
    <property type="entry name" value="Ferric_reduct"/>
    <property type="match status" value="1"/>
</dbReference>
<evidence type="ECO:0000313" key="17">
    <source>
        <dbReference type="Proteomes" id="UP000790833"/>
    </source>
</evidence>
<dbReference type="InterPro" id="IPR017927">
    <property type="entry name" value="FAD-bd_FR_type"/>
</dbReference>
<feature type="transmembrane region" description="Helical" evidence="13">
    <location>
        <begin position="282"/>
        <end position="299"/>
    </location>
</feature>
<dbReference type="PANTHER" id="PTHR32361:SF9">
    <property type="entry name" value="FERRIC REDUCTASE TRANSMEMBRANE COMPONENT 3-RELATED"/>
    <property type="match status" value="1"/>
</dbReference>
<dbReference type="SFLD" id="SFLDG01168">
    <property type="entry name" value="Ferric_reductase_subgroup_(FRE"/>
    <property type="match status" value="1"/>
</dbReference>
<dbReference type="GO" id="GO:0006879">
    <property type="term" value="P:intracellular iron ion homeostasis"/>
    <property type="evidence" value="ECO:0007669"/>
    <property type="project" value="TreeGrafter"/>
</dbReference>
<evidence type="ECO:0000256" key="6">
    <source>
        <dbReference type="ARBA" id="ARBA00022827"/>
    </source>
</evidence>
<dbReference type="SFLD" id="SFLDS00052">
    <property type="entry name" value="Ferric_Reductase_Domain"/>
    <property type="match status" value="1"/>
</dbReference>
<dbReference type="InterPro" id="IPR051410">
    <property type="entry name" value="Ferric/Cupric_Reductase"/>
</dbReference>
<name>A0A9P8AK78_9ASCO</name>
<proteinExistence type="inferred from homology"/>
<dbReference type="OrthoDB" id="167398at2759"/>
<keyword evidence="10" id="KW-0406">Ion transport</keyword>
<keyword evidence="5 13" id="KW-0812">Transmembrane</keyword>
<dbReference type="CDD" id="cd06186">
    <property type="entry name" value="NOX_Duox_like_FAD_NADP"/>
    <property type="match status" value="1"/>
</dbReference>
<evidence type="ECO:0000313" key="16">
    <source>
        <dbReference type="EMBL" id="KAG7194867.1"/>
    </source>
</evidence>
<evidence type="ECO:0000256" key="14">
    <source>
        <dbReference type="SAM" id="SignalP"/>
    </source>
</evidence>
<organism evidence="16 17">
    <name type="scientific">Scheffersomyces spartinae</name>
    <dbReference type="NCBI Taxonomy" id="45513"/>
    <lineage>
        <taxon>Eukaryota</taxon>
        <taxon>Fungi</taxon>
        <taxon>Dikarya</taxon>
        <taxon>Ascomycota</taxon>
        <taxon>Saccharomycotina</taxon>
        <taxon>Pichiomycetes</taxon>
        <taxon>Debaryomycetaceae</taxon>
        <taxon>Scheffersomyces</taxon>
    </lineage>
</organism>
<evidence type="ECO:0000256" key="1">
    <source>
        <dbReference type="ARBA" id="ARBA00004141"/>
    </source>
</evidence>
<keyword evidence="12" id="KW-0325">Glycoprotein</keyword>
<dbReference type="InterPro" id="IPR013112">
    <property type="entry name" value="FAD-bd_8"/>
</dbReference>
<dbReference type="InterPro" id="IPR039261">
    <property type="entry name" value="FNR_nucleotide-bd"/>
</dbReference>
<feature type="transmembrane region" description="Helical" evidence="13">
    <location>
        <begin position="381"/>
        <end position="401"/>
    </location>
</feature>
<evidence type="ECO:0000256" key="7">
    <source>
        <dbReference type="ARBA" id="ARBA00022982"/>
    </source>
</evidence>
<dbReference type="GO" id="GO:0000293">
    <property type="term" value="F:ferric-chelate reductase activity"/>
    <property type="evidence" value="ECO:0007669"/>
    <property type="project" value="UniProtKB-ARBA"/>
</dbReference>
<evidence type="ECO:0000256" key="2">
    <source>
        <dbReference type="ARBA" id="ARBA00006278"/>
    </source>
</evidence>
<protein>
    <recommendedName>
        <fullName evidence="15">FAD-binding FR-type domain-containing protein</fullName>
    </recommendedName>
</protein>
<dbReference type="SUPFAM" id="SSF52343">
    <property type="entry name" value="Ferredoxin reductase-like, C-terminal NADP-linked domain"/>
    <property type="match status" value="1"/>
</dbReference>
<gene>
    <name evidence="16" type="ORF">KQ657_003974</name>
</gene>
<keyword evidence="14" id="KW-0732">Signal</keyword>
<evidence type="ECO:0000259" key="15">
    <source>
        <dbReference type="PROSITE" id="PS51384"/>
    </source>
</evidence>
<evidence type="ECO:0000256" key="5">
    <source>
        <dbReference type="ARBA" id="ARBA00022692"/>
    </source>
</evidence>
<reference evidence="16" key="1">
    <citation type="submission" date="2021-03" db="EMBL/GenBank/DDBJ databases">
        <authorList>
            <person name="Palmer J.M."/>
        </authorList>
    </citation>
    <scope>NUCLEOTIDE SEQUENCE</scope>
    <source>
        <strain evidence="16">ARV_011</strain>
    </source>
</reference>
<dbReference type="Proteomes" id="UP000790833">
    <property type="component" value="Unassembled WGS sequence"/>
</dbReference>
<dbReference type="EMBL" id="JAHMUF010000005">
    <property type="protein sequence ID" value="KAG7194867.1"/>
    <property type="molecule type" value="Genomic_DNA"/>
</dbReference>
<dbReference type="GO" id="GO:0015677">
    <property type="term" value="P:copper ion import"/>
    <property type="evidence" value="ECO:0007669"/>
    <property type="project" value="TreeGrafter"/>
</dbReference>
<dbReference type="PROSITE" id="PS51384">
    <property type="entry name" value="FAD_FR"/>
    <property type="match status" value="1"/>
</dbReference>
<evidence type="ECO:0000256" key="9">
    <source>
        <dbReference type="ARBA" id="ARBA00023002"/>
    </source>
</evidence>
<feature type="transmembrane region" description="Helical" evidence="13">
    <location>
        <begin position="320"/>
        <end position="340"/>
    </location>
</feature>
<feature type="domain" description="FAD-binding FR-type" evidence="15">
    <location>
        <begin position="418"/>
        <end position="535"/>
    </location>
</feature>
<dbReference type="InterPro" id="IPR013121">
    <property type="entry name" value="Fe_red_NAD-bd_6"/>
</dbReference>
<accession>A0A9P8AK78</accession>
<keyword evidence="11 13" id="KW-0472">Membrane</keyword>
<dbReference type="Pfam" id="PF08022">
    <property type="entry name" value="FAD_binding_8"/>
    <property type="match status" value="1"/>
</dbReference>
<comment type="caution">
    <text evidence="16">The sequence shown here is derived from an EMBL/GenBank/DDBJ whole genome shotgun (WGS) entry which is preliminary data.</text>
</comment>
<keyword evidence="6" id="KW-0274">FAD</keyword>
<dbReference type="RefSeq" id="XP_043050414.1">
    <property type="nucleotide sequence ID" value="XM_043194663.1"/>
</dbReference>